<evidence type="ECO:0000313" key="1">
    <source>
        <dbReference type="EMBL" id="QJA54013.1"/>
    </source>
</evidence>
<proteinExistence type="predicted"/>
<name>A0A6H2A1F2_9ZZZZ</name>
<reference evidence="1" key="1">
    <citation type="submission" date="2020-03" db="EMBL/GenBank/DDBJ databases">
        <title>The deep terrestrial virosphere.</title>
        <authorList>
            <person name="Holmfeldt K."/>
            <person name="Nilsson E."/>
            <person name="Simone D."/>
            <person name="Lopez-Fernandez M."/>
            <person name="Wu X."/>
            <person name="de Brujin I."/>
            <person name="Lundin D."/>
            <person name="Andersson A."/>
            <person name="Bertilsson S."/>
            <person name="Dopson M."/>
        </authorList>
    </citation>
    <scope>NUCLEOTIDE SEQUENCE</scope>
    <source>
        <strain evidence="1">TM448A04276</strain>
        <strain evidence="2">TM448B02102</strain>
    </source>
</reference>
<organism evidence="1">
    <name type="scientific">viral metagenome</name>
    <dbReference type="NCBI Taxonomy" id="1070528"/>
    <lineage>
        <taxon>unclassified sequences</taxon>
        <taxon>metagenomes</taxon>
        <taxon>organismal metagenomes</taxon>
    </lineage>
</organism>
<dbReference type="EMBL" id="MT144470">
    <property type="protein sequence ID" value="QJA54013.1"/>
    <property type="molecule type" value="Genomic_DNA"/>
</dbReference>
<evidence type="ECO:0000313" key="2">
    <source>
        <dbReference type="EMBL" id="QJI00729.1"/>
    </source>
</evidence>
<accession>A0A6H2A1F2</accession>
<dbReference type="EMBL" id="MT144872">
    <property type="protein sequence ID" value="QJI00729.1"/>
    <property type="molecule type" value="Genomic_DNA"/>
</dbReference>
<protein>
    <submittedName>
        <fullName evidence="1">Uncharacterized protein</fullName>
    </submittedName>
</protein>
<dbReference type="AlphaFoldDB" id="A0A6H2A1F2"/>
<sequence>MGNDEKRKFGLRWRDRKKSASATVEYLDMKAVPEGWIYCVQQVAVNNETDSYTHLYIGTRSGATYKSIEDTPSPAADQFYTWQGELFLHPGEIFSVKFVGATADDVLEALAWGWRQKIR</sequence>
<gene>
    <name evidence="1" type="ORF">TM448A04276_0003</name>
    <name evidence="2" type="ORF">TM448B02102_0008</name>
</gene>